<dbReference type="InterPro" id="IPR007211">
    <property type="entry name" value="DUF378"/>
</dbReference>
<keyword evidence="1" id="KW-0812">Transmembrane</keyword>
<comment type="caution">
    <text evidence="2">The sequence shown here is derived from an EMBL/GenBank/DDBJ whole genome shotgun (WGS) entry which is preliminary data.</text>
</comment>
<feature type="transmembrane region" description="Helical" evidence="1">
    <location>
        <begin position="7"/>
        <end position="34"/>
    </location>
</feature>
<keyword evidence="1" id="KW-0472">Membrane</keyword>
<sequence>MTLFYKICIVLLIVGGINWGLVGLFSFDLVGWLFGGTASAMSRIIFTLVGLSALGAIPSLFTGMEQGTGMDSH</sequence>
<gene>
    <name evidence="2" type="ORF">H9882_00880</name>
</gene>
<feature type="transmembrane region" description="Helical" evidence="1">
    <location>
        <begin position="40"/>
        <end position="61"/>
    </location>
</feature>
<reference evidence="2" key="1">
    <citation type="journal article" date="2021" name="PeerJ">
        <title>Extensive microbial diversity within the chicken gut microbiome revealed by metagenomics and culture.</title>
        <authorList>
            <person name="Gilroy R."/>
            <person name="Ravi A."/>
            <person name="Getino M."/>
            <person name="Pursley I."/>
            <person name="Horton D.L."/>
            <person name="Alikhan N.F."/>
            <person name="Baker D."/>
            <person name="Gharbi K."/>
            <person name="Hall N."/>
            <person name="Watson M."/>
            <person name="Adriaenssens E.M."/>
            <person name="Foster-Nyarko E."/>
            <person name="Jarju S."/>
            <person name="Secka A."/>
            <person name="Antonio M."/>
            <person name="Oren A."/>
            <person name="Chaudhuri R.R."/>
            <person name="La Ragione R."/>
            <person name="Hildebrand F."/>
            <person name="Pallen M.J."/>
        </authorList>
    </citation>
    <scope>NUCLEOTIDE SEQUENCE</scope>
    <source>
        <strain evidence="2">B5_2728</strain>
    </source>
</reference>
<dbReference type="EMBL" id="JAHLFP010000006">
    <property type="protein sequence ID" value="MBU3805447.1"/>
    <property type="molecule type" value="Genomic_DNA"/>
</dbReference>
<organism evidence="2 3">
    <name type="scientific">Candidatus Allofournierella pullistercoris</name>
    <dbReference type="NCBI Taxonomy" id="2838597"/>
    <lineage>
        <taxon>Bacteria</taxon>
        <taxon>Bacillati</taxon>
        <taxon>Bacillota</taxon>
        <taxon>Clostridia</taxon>
        <taxon>Eubacteriales</taxon>
        <taxon>Oscillospiraceae</taxon>
        <taxon>Allofournierella</taxon>
    </lineage>
</organism>
<reference evidence="2" key="2">
    <citation type="submission" date="2021-04" db="EMBL/GenBank/DDBJ databases">
        <authorList>
            <person name="Gilroy R."/>
        </authorList>
    </citation>
    <scope>NUCLEOTIDE SEQUENCE</scope>
    <source>
        <strain evidence="2">B5_2728</strain>
    </source>
</reference>
<proteinExistence type="predicted"/>
<dbReference type="Proteomes" id="UP000713596">
    <property type="component" value="Unassembled WGS sequence"/>
</dbReference>
<evidence type="ECO:0000313" key="2">
    <source>
        <dbReference type="EMBL" id="MBU3805447.1"/>
    </source>
</evidence>
<protein>
    <submittedName>
        <fullName evidence="2">DUF378 domain-containing protein</fullName>
    </submittedName>
</protein>
<dbReference type="Pfam" id="PF04070">
    <property type="entry name" value="DUF378"/>
    <property type="match status" value="1"/>
</dbReference>
<evidence type="ECO:0000256" key="1">
    <source>
        <dbReference type="SAM" id="Phobius"/>
    </source>
</evidence>
<dbReference type="AlphaFoldDB" id="A0A948WMX5"/>
<accession>A0A948WMX5</accession>
<name>A0A948WMX5_9FIRM</name>
<evidence type="ECO:0000313" key="3">
    <source>
        <dbReference type="Proteomes" id="UP000713596"/>
    </source>
</evidence>
<dbReference type="PANTHER" id="PTHR37304:SF1">
    <property type="entry name" value="MEMBRANE PROTEIN"/>
    <property type="match status" value="1"/>
</dbReference>
<keyword evidence="1" id="KW-1133">Transmembrane helix</keyword>
<dbReference type="PANTHER" id="PTHR37304">
    <property type="entry name" value="MEMBRANE PROTEIN-RELATED"/>
    <property type="match status" value="1"/>
</dbReference>